<keyword evidence="3" id="KW-0732">Signal</keyword>
<dbReference type="RefSeq" id="WP_125084315.1">
    <property type="nucleotide sequence ID" value="NZ_CP034248.1"/>
</dbReference>
<dbReference type="GO" id="GO:0004180">
    <property type="term" value="F:carboxypeptidase activity"/>
    <property type="evidence" value="ECO:0007669"/>
    <property type="project" value="UniProtKB-KW"/>
</dbReference>
<evidence type="ECO:0000256" key="1">
    <source>
        <dbReference type="ARBA" id="ARBA00007257"/>
    </source>
</evidence>
<reference evidence="4 5" key="1">
    <citation type="submission" date="2018-11" db="EMBL/GenBank/DDBJ databases">
        <title>Genome sequencing of Paenibacillus lentus DSM25539(T).</title>
        <authorList>
            <person name="Kook J.-K."/>
            <person name="Park S.-N."/>
            <person name="Lim Y.K."/>
        </authorList>
    </citation>
    <scope>NUCLEOTIDE SEQUENCE [LARGE SCALE GENOMIC DNA]</scope>
    <source>
        <strain evidence="4 5">DSM 25539</strain>
    </source>
</reference>
<organism evidence="4 5">
    <name type="scientific">Paenibacillus lentus</name>
    <dbReference type="NCBI Taxonomy" id="1338368"/>
    <lineage>
        <taxon>Bacteria</taxon>
        <taxon>Bacillati</taxon>
        <taxon>Bacillota</taxon>
        <taxon>Bacilli</taxon>
        <taxon>Bacillales</taxon>
        <taxon>Paenibacillaceae</taxon>
        <taxon>Paenibacillus</taxon>
    </lineage>
</organism>
<evidence type="ECO:0000313" key="4">
    <source>
        <dbReference type="EMBL" id="AZK48154.1"/>
    </source>
</evidence>
<dbReference type="AlphaFoldDB" id="A0A3Q8S688"/>
<name>A0A3Q8S688_9BACL</name>
<dbReference type="SUPFAM" id="SSF49452">
    <property type="entry name" value="Starch-binding domain-like"/>
    <property type="match status" value="2"/>
</dbReference>
<dbReference type="EMBL" id="CP034248">
    <property type="protein sequence ID" value="AZK48154.1"/>
    <property type="molecule type" value="Genomic_DNA"/>
</dbReference>
<dbReference type="PANTHER" id="PTHR36108:SF13">
    <property type="entry name" value="COLOSSIN-B-RELATED"/>
    <property type="match status" value="1"/>
</dbReference>
<dbReference type="GO" id="GO:0030246">
    <property type="term" value="F:carbohydrate binding"/>
    <property type="evidence" value="ECO:0007669"/>
    <property type="project" value="InterPro"/>
</dbReference>
<gene>
    <name evidence="4" type="ORF">EIM92_19900</name>
</gene>
<dbReference type="Pfam" id="PF13620">
    <property type="entry name" value="CarboxypepD_reg"/>
    <property type="match status" value="3"/>
</dbReference>
<dbReference type="Gene3D" id="2.60.40.1120">
    <property type="entry name" value="Carboxypeptidase-like, regulatory domain"/>
    <property type="match status" value="3"/>
</dbReference>
<keyword evidence="4" id="KW-0121">Carboxypeptidase</keyword>
<evidence type="ECO:0000313" key="5">
    <source>
        <dbReference type="Proteomes" id="UP000273145"/>
    </source>
</evidence>
<keyword evidence="4" id="KW-0378">Hydrolase</keyword>
<proteinExistence type="inferred from homology"/>
<sequence length="286" mass="29877">MARVDSYRLQPSDPIVINGHEDEQINLSLEAAPAAEVGVVQGIVQLSNGTPLSGATVQLFDASGNPFDHTNSNPQGRFTFPDIPVGSYFITASEPGYTTPTRIPLSVAQGRPTTVTIIMQADPTATLGAIFGIVRNSASSQVIVSATVQLFQVTGGTETLFGSVQTNSAGQYLFSDLPSGTYLIRASIAGYLSSESAEVTIAGRQFAPLDLVLSVDPDANTGTVSGIITDRSTGTTLANATVALYEISNGIENVVDITRTNAGGLYLFGDVPPGTYRVKATVQTEV</sequence>
<keyword evidence="5" id="KW-1185">Reference proteome</keyword>
<dbReference type="KEGG" id="plen:EIM92_19900"/>
<dbReference type="Proteomes" id="UP000273145">
    <property type="component" value="Chromosome"/>
</dbReference>
<keyword evidence="4" id="KW-0645">Protease</keyword>
<dbReference type="SUPFAM" id="SSF49478">
    <property type="entry name" value="Cna protein B-type domain"/>
    <property type="match status" value="1"/>
</dbReference>
<evidence type="ECO:0000256" key="2">
    <source>
        <dbReference type="ARBA" id="ARBA00022525"/>
    </source>
</evidence>
<keyword evidence="2" id="KW-0964">Secreted</keyword>
<comment type="similarity">
    <text evidence="1">Belongs to the serine-aspartate repeat-containing protein (SDr) family.</text>
</comment>
<dbReference type="InterPro" id="IPR013784">
    <property type="entry name" value="Carb-bd-like_fold"/>
</dbReference>
<evidence type="ECO:0000256" key="3">
    <source>
        <dbReference type="ARBA" id="ARBA00022729"/>
    </source>
</evidence>
<dbReference type="OrthoDB" id="176752at2"/>
<protein>
    <submittedName>
        <fullName evidence="4">Carboxypeptidase regulatory-like domain-containing protein</fullName>
    </submittedName>
</protein>
<accession>A0A3Q8S688</accession>
<dbReference type="PANTHER" id="PTHR36108">
    <property type="entry name" value="COLOSSIN-B-RELATED"/>
    <property type="match status" value="1"/>
</dbReference>